<dbReference type="PANTHER" id="PTHR31435:SF10">
    <property type="entry name" value="BSR4717 PROTEIN"/>
    <property type="match status" value="1"/>
</dbReference>
<sequence length="93" mass="10742">MSEVVNNMEKHRYEIEVDGHVAATYYRFLDGVIVFTHTQVPPELEGKGIGSELVKGALDQVRADRFRARAQCPFVKDWLEKHPDYDDLLRPNL</sequence>
<dbReference type="Pfam" id="PF14542">
    <property type="entry name" value="Acetyltransf_CG"/>
    <property type="match status" value="1"/>
</dbReference>
<dbReference type="PROSITE" id="PS51729">
    <property type="entry name" value="GNAT_YJDJ"/>
    <property type="match status" value="1"/>
</dbReference>
<evidence type="ECO:0000313" key="3">
    <source>
        <dbReference type="Proteomes" id="UP000001953"/>
    </source>
</evidence>
<dbReference type="RefSeq" id="WP_011510304.1">
    <property type="nucleotide sequence ID" value="NC_007964.1"/>
</dbReference>
<accession>Q1QMC5</accession>
<dbReference type="EMBL" id="CP000319">
    <property type="protein sequence ID" value="ABE62622.1"/>
    <property type="molecule type" value="Genomic_DNA"/>
</dbReference>
<organism evidence="2 3">
    <name type="scientific">Nitrobacter hamburgensis (strain DSM 10229 / NCIMB 13809 / X14)</name>
    <dbReference type="NCBI Taxonomy" id="323097"/>
    <lineage>
        <taxon>Bacteria</taxon>
        <taxon>Pseudomonadati</taxon>
        <taxon>Pseudomonadota</taxon>
        <taxon>Alphaproteobacteria</taxon>
        <taxon>Hyphomicrobiales</taxon>
        <taxon>Nitrobacteraceae</taxon>
        <taxon>Nitrobacter</taxon>
    </lineage>
</organism>
<dbReference type="AlphaFoldDB" id="Q1QMC5"/>
<feature type="domain" description="N-acetyltransferase" evidence="1">
    <location>
        <begin position="5"/>
        <end position="90"/>
    </location>
</feature>
<gene>
    <name evidence="2" type="ordered locus">Nham_1808</name>
</gene>
<dbReference type="SUPFAM" id="SSF55729">
    <property type="entry name" value="Acyl-CoA N-acyltransferases (Nat)"/>
    <property type="match status" value="1"/>
</dbReference>
<protein>
    <submittedName>
        <fullName evidence="2">Acetyltransferase</fullName>
    </submittedName>
</protein>
<dbReference type="InterPro" id="IPR045057">
    <property type="entry name" value="Gcn5-rel_NAT"/>
</dbReference>
<name>Q1QMC5_NITHX</name>
<evidence type="ECO:0000313" key="2">
    <source>
        <dbReference type="EMBL" id="ABE62622.1"/>
    </source>
</evidence>
<dbReference type="PANTHER" id="PTHR31435">
    <property type="entry name" value="PROTEIN NATD1"/>
    <property type="match status" value="1"/>
</dbReference>
<keyword evidence="2" id="KW-0808">Transferase</keyword>
<dbReference type="eggNOG" id="COG2388">
    <property type="taxonomic scope" value="Bacteria"/>
</dbReference>
<dbReference type="OrthoDB" id="9800945at2"/>
<reference evidence="2 3" key="1">
    <citation type="submission" date="2006-03" db="EMBL/GenBank/DDBJ databases">
        <title>Complete sequence of chromosome of Nitrobacter hamburgensis X14.</title>
        <authorList>
            <consortium name="US DOE Joint Genome Institute"/>
            <person name="Copeland A."/>
            <person name="Lucas S."/>
            <person name="Lapidus A."/>
            <person name="Barry K."/>
            <person name="Detter J.C."/>
            <person name="Glavina del Rio T."/>
            <person name="Hammon N."/>
            <person name="Israni S."/>
            <person name="Dalin E."/>
            <person name="Tice H."/>
            <person name="Pitluck S."/>
            <person name="Chain P."/>
            <person name="Malfatti S."/>
            <person name="Shin M."/>
            <person name="Vergez L."/>
            <person name="Schmutz J."/>
            <person name="Larimer F."/>
            <person name="Land M."/>
            <person name="Hauser L."/>
            <person name="Kyrpides N."/>
            <person name="Ivanova N."/>
            <person name="Ward B."/>
            <person name="Arp D."/>
            <person name="Klotz M."/>
            <person name="Stein L."/>
            <person name="O'Mullan G."/>
            <person name="Starkenburg S."/>
            <person name="Sayavedra L."/>
            <person name="Poret-Peterson A.T."/>
            <person name="Gentry M.E."/>
            <person name="Bruce D."/>
            <person name="Richardson P."/>
        </authorList>
    </citation>
    <scope>NUCLEOTIDE SEQUENCE [LARGE SCALE GENOMIC DNA]</scope>
    <source>
        <strain evidence="3">DSM 10229 / NCIMB 13809 / X14</strain>
    </source>
</reference>
<dbReference type="InterPro" id="IPR031165">
    <property type="entry name" value="GNAT_YJDJ"/>
</dbReference>
<dbReference type="Proteomes" id="UP000001953">
    <property type="component" value="Chromosome"/>
</dbReference>
<dbReference type="HOGENOM" id="CLU_132888_0_2_5"/>
<dbReference type="STRING" id="323097.Nham_1808"/>
<keyword evidence="3" id="KW-1185">Reference proteome</keyword>
<proteinExistence type="predicted"/>
<dbReference type="KEGG" id="nha:Nham_1808"/>
<dbReference type="InterPro" id="IPR016181">
    <property type="entry name" value="Acyl_CoA_acyltransferase"/>
</dbReference>
<dbReference type="Gene3D" id="3.40.630.30">
    <property type="match status" value="1"/>
</dbReference>
<evidence type="ECO:0000259" key="1">
    <source>
        <dbReference type="PROSITE" id="PS51729"/>
    </source>
</evidence>
<dbReference type="GO" id="GO:0016740">
    <property type="term" value="F:transferase activity"/>
    <property type="evidence" value="ECO:0007669"/>
    <property type="project" value="UniProtKB-KW"/>
</dbReference>
<dbReference type="CDD" id="cd04301">
    <property type="entry name" value="NAT_SF"/>
    <property type="match status" value="1"/>
</dbReference>